<accession>A0ABQ8G2Q9</accession>
<sequence length="68" mass="7884">MGISRVRFGERFLDFVSVKRVRSAESDKYISAIIIYLFRDCVALIAFFAVSLVFVYAQRFAEAPEWDP</sequence>
<name>A0ABQ8G2Q9_9PEZI</name>
<reference evidence="2 3" key="1">
    <citation type="journal article" date="2021" name="Nat. Commun.">
        <title>Genetic determinants of endophytism in the Arabidopsis root mycobiome.</title>
        <authorList>
            <person name="Mesny F."/>
            <person name="Miyauchi S."/>
            <person name="Thiergart T."/>
            <person name="Pickel B."/>
            <person name="Atanasova L."/>
            <person name="Karlsson M."/>
            <person name="Huettel B."/>
            <person name="Barry K.W."/>
            <person name="Haridas S."/>
            <person name="Chen C."/>
            <person name="Bauer D."/>
            <person name="Andreopoulos W."/>
            <person name="Pangilinan J."/>
            <person name="LaButti K."/>
            <person name="Riley R."/>
            <person name="Lipzen A."/>
            <person name="Clum A."/>
            <person name="Drula E."/>
            <person name="Henrissat B."/>
            <person name="Kohler A."/>
            <person name="Grigoriev I.V."/>
            <person name="Martin F.M."/>
            <person name="Hacquard S."/>
        </authorList>
    </citation>
    <scope>NUCLEOTIDE SEQUENCE [LARGE SCALE GENOMIC DNA]</scope>
    <source>
        <strain evidence="2 3">MPI-SDFR-AT-0080</strain>
    </source>
</reference>
<protein>
    <submittedName>
        <fullName evidence="2">Uncharacterized protein</fullName>
    </submittedName>
</protein>
<keyword evidence="1" id="KW-1133">Transmembrane helix</keyword>
<keyword evidence="1" id="KW-0472">Membrane</keyword>
<comment type="caution">
    <text evidence="2">The sequence shown here is derived from an EMBL/GenBank/DDBJ whole genome shotgun (WGS) entry which is preliminary data.</text>
</comment>
<evidence type="ECO:0000256" key="1">
    <source>
        <dbReference type="SAM" id="Phobius"/>
    </source>
</evidence>
<gene>
    <name evidence="2" type="ORF">B0J12DRAFT_744023</name>
</gene>
<dbReference type="EMBL" id="JAGTJR010000032">
    <property type="protein sequence ID" value="KAH7038949.1"/>
    <property type="molecule type" value="Genomic_DNA"/>
</dbReference>
<evidence type="ECO:0000313" key="3">
    <source>
        <dbReference type="Proteomes" id="UP000774617"/>
    </source>
</evidence>
<proteinExistence type="predicted"/>
<keyword evidence="3" id="KW-1185">Reference proteome</keyword>
<dbReference type="Proteomes" id="UP000774617">
    <property type="component" value="Unassembled WGS sequence"/>
</dbReference>
<keyword evidence="1" id="KW-0812">Transmembrane</keyword>
<evidence type="ECO:0000313" key="2">
    <source>
        <dbReference type="EMBL" id="KAH7038949.1"/>
    </source>
</evidence>
<feature type="transmembrane region" description="Helical" evidence="1">
    <location>
        <begin position="29"/>
        <end position="57"/>
    </location>
</feature>
<organism evidence="2 3">
    <name type="scientific">Macrophomina phaseolina</name>
    <dbReference type="NCBI Taxonomy" id="35725"/>
    <lineage>
        <taxon>Eukaryota</taxon>
        <taxon>Fungi</taxon>
        <taxon>Dikarya</taxon>
        <taxon>Ascomycota</taxon>
        <taxon>Pezizomycotina</taxon>
        <taxon>Dothideomycetes</taxon>
        <taxon>Dothideomycetes incertae sedis</taxon>
        <taxon>Botryosphaeriales</taxon>
        <taxon>Botryosphaeriaceae</taxon>
        <taxon>Macrophomina</taxon>
    </lineage>
</organism>